<evidence type="ECO:0000256" key="10">
    <source>
        <dbReference type="RuleBase" id="RU003691"/>
    </source>
</evidence>
<keyword evidence="8" id="KW-0547">Nucleotide-binding</keyword>
<feature type="binding site" evidence="8">
    <location>
        <begin position="139"/>
        <end position="141"/>
    </location>
    <ligand>
        <name>FAD</name>
        <dbReference type="ChEBI" id="CHEBI:57692"/>
    </ligand>
</feature>
<reference evidence="13 14" key="1">
    <citation type="submission" date="2015-02" db="EMBL/GenBank/DDBJ databases">
        <title>Draft genome of a novel marine cyanobacterium (Chroococcales) isolated from South Atlantic Ocean.</title>
        <authorList>
            <person name="Rigonato J."/>
            <person name="Alvarenga D.O."/>
            <person name="Branco L.H."/>
            <person name="Varani A.M."/>
            <person name="Brandini F.P."/>
            <person name="Fiore M.F."/>
        </authorList>
    </citation>
    <scope>NUCLEOTIDE SEQUENCE [LARGE SCALE GENOMIC DNA]</scope>
    <source>
        <strain evidence="13 14">CENA595</strain>
    </source>
</reference>
<dbReference type="SUPFAM" id="SSF55424">
    <property type="entry name" value="FAD/NAD-linked reductases, dimerisation (C-terminal) domain"/>
    <property type="match status" value="1"/>
</dbReference>
<feature type="binding site" evidence="8">
    <location>
        <begin position="176"/>
        <end position="183"/>
    </location>
    <ligand>
        <name>NAD(+)</name>
        <dbReference type="ChEBI" id="CHEBI:57540"/>
    </ligand>
</feature>
<dbReference type="InterPro" id="IPR016156">
    <property type="entry name" value="FAD/NAD-linked_Rdtase_dimer_sf"/>
</dbReference>
<dbReference type="InterPro" id="IPR004099">
    <property type="entry name" value="Pyr_nucl-diS_OxRdtase_dimer"/>
</dbReference>
<dbReference type="InterPro" id="IPR001100">
    <property type="entry name" value="Pyr_nuc-diS_OxRdtase"/>
</dbReference>
<accession>A0A0D8ZMQ6</accession>
<dbReference type="Pfam" id="PF07992">
    <property type="entry name" value="Pyr_redox_2"/>
    <property type="match status" value="1"/>
</dbReference>
<evidence type="ECO:0000313" key="14">
    <source>
        <dbReference type="Proteomes" id="UP000032452"/>
    </source>
</evidence>
<dbReference type="SUPFAM" id="SSF51905">
    <property type="entry name" value="FAD/NAD(P)-binding domain"/>
    <property type="match status" value="1"/>
</dbReference>
<evidence type="ECO:0000256" key="9">
    <source>
        <dbReference type="PIRSR" id="PIRSR000350-4"/>
    </source>
</evidence>
<dbReference type="PROSITE" id="PS00076">
    <property type="entry name" value="PYRIDINE_REDOX_1"/>
    <property type="match status" value="1"/>
</dbReference>
<dbReference type="InterPro" id="IPR023753">
    <property type="entry name" value="FAD/NAD-binding_dom"/>
</dbReference>
<dbReference type="GO" id="GO:0016668">
    <property type="term" value="F:oxidoreductase activity, acting on a sulfur group of donors, NAD(P) as acceptor"/>
    <property type="evidence" value="ECO:0007669"/>
    <property type="project" value="InterPro"/>
</dbReference>
<evidence type="ECO:0000256" key="7">
    <source>
        <dbReference type="ARBA" id="ARBA00023284"/>
    </source>
</evidence>
<dbReference type="AlphaFoldDB" id="A0A0D8ZMQ6"/>
<evidence type="ECO:0000256" key="2">
    <source>
        <dbReference type="ARBA" id="ARBA00022630"/>
    </source>
</evidence>
<evidence type="ECO:0000313" key="13">
    <source>
        <dbReference type="EMBL" id="KJH70035.1"/>
    </source>
</evidence>
<dbReference type="RefSeq" id="WP_045056579.1">
    <property type="nucleotide sequence ID" value="NZ_CAWMDP010000025.1"/>
</dbReference>
<dbReference type="GO" id="GO:0003955">
    <property type="term" value="F:NAD(P)H dehydrogenase (quinone) activity"/>
    <property type="evidence" value="ECO:0007669"/>
    <property type="project" value="TreeGrafter"/>
</dbReference>
<dbReference type="Gene3D" id="3.50.50.60">
    <property type="entry name" value="FAD/NAD(P)-binding domain"/>
    <property type="match status" value="2"/>
</dbReference>
<keyword evidence="8" id="KW-0520">NAD</keyword>
<keyword evidence="6" id="KW-1015">Disulfide bond</keyword>
<feature type="binding site" evidence="8">
    <location>
        <position position="115"/>
    </location>
    <ligand>
        <name>FAD</name>
        <dbReference type="ChEBI" id="CHEBI:57692"/>
    </ligand>
</feature>
<evidence type="ECO:0000256" key="3">
    <source>
        <dbReference type="ARBA" id="ARBA00022827"/>
    </source>
</evidence>
<dbReference type="Gene3D" id="3.30.390.30">
    <property type="match status" value="1"/>
</dbReference>
<dbReference type="InterPro" id="IPR036188">
    <property type="entry name" value="FAD/NAD-bd_sf"/>
</dbReference>
<keyword evidence="7 10" id="KW-0676">Redox-active center</keyword>
<feature type="disulfide bond" description="Redox-active" evidence="9">
    <location>
        <begin position="42"/>
        <end position="47"/>
    </location>
</feature>
<dbReference type="FunFam" id="3.30.390.30:FF:000001">
    <property type="entry name" value="Dihydrolipoyl dehydrogenase"/>
    <property type="match status" value="1"/>
</dbReference>
<dbReference type="InterPro" id="IPR012999">
    <property type="entry name" value="Pyr_OxRdtase_I_AS"/>
</dbReference>
<comment type="cofactor">
    <cofactor evidence="8">
        <name>FAD</name>
        <dbReference type="ChEBI" id="CHEBI:57692"/>
    </cofactor>
    <text evidence="8">Binds 1 FAD per subunit.</text>
</comment>
<keyword evidence="2 10" id="KW-0285">Flavoprotein</keyword>
<dbReference type="EMBL" id="JYON01000029">
    <property type="protein sequence ID" value="KJH70035.1"/>
    <property type="molecule type" value="Genomic_DNA"/>
</dbReference>
<comment type="caution">
    <text evidence="13">The sequence shown here is derived from an EMBL/GenBank/DDBJ whole genome shotgun (WGS) entry which is preliminary data.</text>
</comment>
<dbReference type="PRINTS" id="PR00368">
    <property type="entry name" value="FADPNR"/>
</dbReference>
<evidence type="ECO:0000256" key="4">
    <source>
        <dbReference type="ARBA" id="ARBA00022857"/>
    </source>
</evidence>
<evidence type="ECO:0000259" key="12">
    <source>
        <dbReference type="Pfam" id="PF07992"/>
    </source>
</evidence>
<evidence type="ECO:0000256" key="8">
    <source>
        <dbReference type="PIRSR" id="PIRSR000350-3"/>
    </source>
</evidence>
<dbReference type="PIRSF" id="PIRSF000350">
    <property type="entry name" value="Mercury_reductase_MerA"/>
    <property type="match status" value="1"/>
</dbReference>
<name>A0A0D8ZMQ6_9CYAN</name>
<dbReference type="PANTHER" id="PTHR43014">
    <property type="entry name" value="MERCURIC REDUCTASE"/>
    <property type="match status" value="1"/>
</dbReference>
<evidence type="ECO:0000259" key="11">
    <source>
        <dbReference type="Pfam" id="PF02852"/>
    </source>
</evidence>
<keyword evidence="5 10" id="KW-0560">Oxidoreductase</keyword>
<proteinExistence type="inferred from homology"/>
<evidence type="ECO:0000256" key="5">
    <source>
        <dbReference type="ARBA" id="ARBA00023002"/>
    </source>
</evidence>
<feature type="binding site" evidence="8">
    <location>
        <position position="263"/>
    </location>
    <ligand>
        <name>NAD(+)</name>
        <dbReference type="ChEBI" id="CHEBI:57540"/>
    </ligand>
</feature>
<feature type="domain" description="FAD/NAD(P)-binding" evidence="12">
    <location>
        <begin position="5"/>
        <end position="330"/>
    </location>
</feature>
<keyword evidence="4" id="KW-0521">NADP</keyword>
<dbReference type="PANTHER" id="PTHR43014:SF2">
    <property type="entry name" value="MERCURIC REDUCTASE"/>
    <property type="match status" value="1"/>
</dbReference>
<dbReference type="Pfam" id="PF02852">
    <property type="entry name" value="Pyr_redox_dim"/>
    <property type="match status" value="1"/>
</dbReference>
<keyword evidence="14" id="KW-1185">Reference proteome</keyword>
<feature type="binding site" evidence="8">
    <location>
        <position position="51"/>
    </location>
    <ligand>
        <name>FAD</name>
        <dbReference type="ChEBI" id="CHEBI:57692"/>
    </ligand>
</feature>
<evidence type="ECO:0000256" key="6">
    <source>
        <dbReference type="ARBA" id="ARBA00023157"/>
    </source>
</evidence>
<dbReference type="STRING" id="1618023.UH38_20610"/>
<gene>
    <name evidence="13" type="ORF">UH38_20610</name>
</gene>
<sequence length="487" mass="52352">MAVEYDLVVIGGGSGGLVVAGVAAALKAKVALIEKHRLGGDCLWYGCVPSKSLIYASRLAYEVKNAGKLGIYCNDTQIDFAQAIAHVQNVIANIEPHDSPERFEGLGCEVIFGDGEFTDKQTFKVNGRSLKARAFVISTGSRPAIPPISGLEAAGYITNEEVFSITQRPETLAIIGGGPIGCELGQAFSRLGSQVTIVAGSDRILPKEDSEAAQVVAQQFTSEGIQVLTKTQVERVEVIGGKKVLWAKEQKIAEVDQILIAAGRQPNVESLNLQAAGVKVQPKSESGYGNSKGKKGIRVNAKLQTTNPRIYACGDVIGGYQFTHVASYEANIVLKNALFLPVIKADYKVIPWATFTDPELARVGLTEQEAKERYGKDMQIIKQEYADVDRAQAEAATAGFAKIITRRNGQILGAHLVGAAAGELIHEIVLAMSHNLKISALGGIHIYPTLAEVNSKAAFALTQQNYEKSYRLQKLLAKVFQLLRAFG</sequence>
<dbReference type="Proteomes" id="UP000032452">
    <property type="component" value="Unassembled WGS sequence"/>
</dbReference>
<evidence type="ECO:0000256" key="1">
    <source>
        <dbReference type="ARBA" id="ARBA00007532"/>
    </source>
</evidence>
<keyword evidence="3 8" id="KW-0274">FAD</keyword>
<feature type="binding site" evidence="8">
    <location>
        <position position="315"/>
    </location>
    <ligand>
        <name>FAD</name>
        <dbReference type="ChEBI" id="CHEBI:57692"/>
    </ligand>
</feature>
<feature type="domain" description="Pyridine nucleotide-disulphide oxidoreductase dimerisation" evidence="11">
    <location>
        <begin position="350"/>
        <end position="456"/>
    </location>
</feature>
<protein>
    <submittedName>
        <fullName evidence="13">Pyridine nucleotide-disulfide oxidoreductase</fullName>
    </submittedName>
</protein>
<dbReference type="PRINTS" id="PR00411">
    <property type="entry name" value="PNDRDTASEI"/>
</dbReference>
<dbReference type="PATRIC" id="fig|1618023.3.peg.2179"/>
<dbReference type="GO" id="GO:0050660">
    <property type="term" value="F:flavin adenine dinucleotide binding"/>
    <property type="evidence" value="ECO:0007669"/>
    <property type="project" value="TreeGrafter"/>
</dbReference>
<organism evidence="13 14">
    <name type="scientific">Aliterella atlantica CENA595</name>
    <dbReference type="NCBI Taxonomy" id="1618023"/>
    <lineage>
        <taxon>Bacteria</taxon>
        <taxon>Bacillati</taxon>
        <taxon>Cyanobacteriota</taxon>
        <taxon>Cyanophyceae</taxon>
        <taxon>Chroococcidiopsidales</taxon>
        <taxon>Aliterellaceae</taxon>
        <taxon>Aliterella</taxon>
    </lineage>
</organism>
<comment type="similarity">
    <text evidence="1 10">Belongs to the class-I pyridine nucleotide-disulfide oxidoreductase family.</text>
</comment>
<dbReference type="OrthoDB" id="9807946at2"/>